<organism evidence="3 4">
    <name type="scientific">Naematelia encephala</name>
    <dbReference type="NCBI Taxonomy" id="71784"/>
    <lineage>
        <taxon>Eukaryota</taxon>
        <taxon>Fungi</taxon>
        <taxon>Dikarya</taxon>
        <taxon>Basidiomycota</taxon>
        <taxon>Agaricomycotina</taxon>
        <taxon>Tremellomycetes</taxon>
        <taxon>Tremellales</taxon>
        <taxon>Naemateliaceae</taxon>
        <taxon>Naematelia</taxon>
    </lineage>
</organism>
<feature type="compositionally biased region" description="Low complexity" evidence="2">
    <location>
        <begin position="808"/>
        <end position="837"/>
    </location>
</feature>
<gene>
    <name evidence="3" type="ORF">BCR39DRAFT_473721</name>
</gene>
<feature type="compositionally biased region" description="Low complexity" evidence="2">
    <location>
        <begin position="428"/>
        <end position="456"/>
    </location>
</feature>
<dbReference type="Gene3D" id="3.40.50.300">
    <property type="entry name" value="P-loop containing nucleotide triphosphate hydrolases"/>
    <property type="match status" value="1"/>
</dbReference>
<dbReference type="OrthoDB" id="347435at2759"/>
<comment type="similarity">
    <text evidence="1">Belongs to the WD repeat coronin family.</text>
</comment>
<feature type="region of interest" description="Disordered" evidence="2">
    <location>
        <begin position="418"/>
        <end position="494"/>
    </location>
</feature>
<reference evidence="3 4" key="1">
    <citation type="submission" date="2016-07" db="EMBL/GenBank/DDBJ databases">
        <title>Pervasive Adenine N6-methylation of Active Genes in Fungi.</title>
        <authorList>
            <consortium name="DOE Joint Genome Institute"/>
            <person name="Mondo S.J."/>
            <person name="Dannebaum R.O."/>
            <person name="Kuo R.C."/>
            <person name="Labutti K."/>
            <person name="Haridas S."/>
            <person name="Kuo A."/>
            <person name="Salamov A."/>
            <person name="Ahrendt S.R."/>
            <person name="Lipzen A."/>
            <person name="Sullivan W."/>
            <person name="Andreopoulos W.B."/>
            <person name="Clum A."/>
            <person name="Lindquist E."/>
            <person name="Daum C."/>
            <person name="Ramamoorthy G.K."/>
            <person name="Gryganskyi A."/>
            <person name="Culley D."/>
            <person name="Magnuson J.K."/>
            <person name="James T.Y."/>
            <person name="O'Malley M.A."/>
            <person name="Stajich J.E."/>
            <person name="Spatafora J.W."/>
            <person name="Visel A."/>
            <person name="Grigoriev I.V."/>
        </authorList>
    </citation>
    <scope>NUCLEOTIDE SEQUENCE [LARGE SCALE GENOMIC DNA]</scope>
    <source>
        <strain evidence="3 4">68-887.2</strain>
    </source>
</reference>
<dbReference type="PANTHER" id="PTHR10856:SF20">
    <property type="entry name" value="CORONIN-7"/>
    <property type="match status" value="1"/>
</dbReference>
<evidence type="ECO:0000256" key="1">
    <source>
        <dbReference type="ARBA" id="ARBA00009482"/>
    </source>
</evidence>
<sequence>MPPSRFGASKFRNAVPHIPGREEWYRGKLPVTASSSASPLSTFSSEIKTNREWIVTLTPTGDLSYRRYTSHSGSEEVGTAKVGSGGGVGDWDLSRLEDGTVAVGGLDGSVSIIIYGKSSLMLSQISSFTLNGELQPGSTIPASSSAITLLSLHPTTSHIVAASSVAKPLVVYDLSTSPRDPTIELQVKEPKGLWSLAWSPDGKRLAAVGKSGTGYIFDPRSSTSPVVSKILPLQALKPVRIAWVGEEIFVTSFSKTRSREYSLLNSSSLSTIFNQPIDTNTAPLIPLIDEERRIVYTAGRGDMSLRQVELSGPMGFQEMIHPLPFPISSTGLALASPTTLPVMQAQIATVLIPVVDKDGDSLLPLAIKVPRRQLIDYHDDLYPDIAGTISEQEAAEWFEGEDKVPLHISLDPSRRGSWEAELAKRKQSSSSKVASSAAPSAQSSPPPQQDKSTTSSIEVKPQTTEADKITPVPSTVVSKAPVPLKEDLPPLEHGEDYASTSYKARIISHHLADQLEAHRNKGKKGPLMVAFQGPQGCGKTTLCDALLGYLTESPRNLKVAVLSLDDLYLPYAGLASLAKNNPHNKLLAGRGPPGTHDVDLAVSVLSAIQSINDSSAQSVELPIFDKSLNGGQGDRSPDTVKVTGPLDVFILEGWSMGFAPLSSSKLKERYDAAKSSSDKTYFTDHSLSSLETLNESLAAFASNVYTPFETIIQIEPSSYENVFKWRLEQEHMMKAKNGGKGMTDEQVYSFVERYMPGYELWKEGIWDELAPWTGRGLRIYFGEEREVVSVVRPKSSGKGTSDTVSGVKPASPSAPSATNSTKPTPQSASATASSTKTEANPTDAKTSELDSKQHVVASGSKEPYNPKWSRKFLAGKTPLNPTYDQVPSLATLHPDSLVLKSTAELVFFPIQGPGGRLAVHPLKNKGRMPVGGEGYISGGSELVDFDIELGGKRVALAGEDGVIRVWTVGEEGVHGPGPEPETVLKGKGIDKIAQIAFHPTAKDLLTALTNDSGKATLRLWDVSSGSEINHIQLETTGAFNMSWSPLGNQVAVSTKDGRILVLDPRDPSKTISGKAHDSARSFQLAWIDDTHLISVGFSRGSMRKINLYSISSSIETVSSLSIDVSPSVLFPHYDPDTSILYIWGKGERVIQAFEVHPENSLEPISKLPSFTSGDAQLGVAWLPKRLVDVRKVEVMKALRLTARAIEEVSFTIPRNKPAFFQDDIYLPTVDIESYPITTGEWLRGDDALPRYIDLKPDDMTLLSEAPQINTPAKKKFVPAANIMSEEEKKKQEMDEMFARAKLEESSDEDEVRTGIDPPDDDW</sequence>
<dbReference type="Proteomes" id="UP000193986">
    <property type="component" value="Unassembled WGS sequence"/>
</dbReference>
<feature type="compositionally biased region" description="Basic and acidic residues" evidence="2">
    <location>
        <begin position="484"/>
        <end position="494"/>
    </location>
</feature>
<evidence type="ECO:0000256" key="2">
    <source>
        <dbReference type="SAM" id="MobiDB-lite"/>
    </source>
</evidence>
<dbReference type="EMBL" id="MCFC01000088">
    <property type="protein sequence ID" value="ORY22755.1"/>
    <property type="molecule type" value="Genomic_DNA"/>
</dbReference>
<dbReference type="SMART" id="SM00320">
    <property type="entry name" value="WD40"/>
    <property type="match status" value="5"/>
</dbReference>
<name>A0A1Y2ALD1_9TREE</name>
<feature type="region of interest" description="Disordered" evidence="2">
    <location>
        <begin position="1300"/>
        <end position="1322"/>
    </location>
</feature>
<dbReference type="InParanoid" id="A0A1Y2ALD1"/>
<dbReference type="InterPro" id="IPR011044">
    <property type="entry name" value="Quino_amine_DH_bsu"/>
</dbReference>
<dbReference type="Gene3D" id="2.130.10.10">
    <property type="entry name" value="YVTN repeat-like/Quinoprotein amine dehydrogenase"/>
    <property type="match status" value="2"/>
</dbReference>
<accession>A0A1Y2ALD1</accession>
<dbReference type="SUPFAM" id="SSF69322">
    <property type="entry name" value="Tricorn protease domain 2"/>
    <property type="match status" value="1"/>
</dbReference>
<evidence type="ECO:0000313" key="3">
    <source>
        <dbReference type="EMBL" id="ORY22755.1"/>
    </source>
</evidence>
<proteinExistence type="inferred from homology"/>
<dbReference type="InterPro" id="IPR015943">
    <property type="entry name" value="WD40/YVTN_repeat-like_dom_sf"/>
</dbReference>
<dbReference type="PANTHER" id="PTHR10856">
    <property type="entry name" value="CORONIN"/>
    <property type="match status" value="1"/>
</dbReference>
<feature type="region of interest" description="Disordered" evidence="2">
    <location>
        <begin position="792"/>
        <end position="863"/>
    </location>
</feature>
<dbReference type="InterPro" id="IPR027417">
    <property type="entry name" value="P-loop_NTPase"/>
</dbReference>
<dbReference type="InterPro" id="IPR015505">
    <property type="entry name" value="Coronin"/>
</dbReference>
<dbReference type="Pfam" id="PF16300">
    <property type="entry name" value="WD40_4"/>
    <property type="match status" value="2"/>
</dbReference>
<comment type="caution">
    <text evidence="3">The sequence shown here is derived from an EMBL/GenBank/DDBJ whole genome shotgun (WGS) entry which is preliminary data.</text>
</comment>
<dbReference type="SMART" id="SM01167">
    <property type="entry name" value="DUF1900"/>
    <property type="match status" value="2"/>
</dbReference>
<keyword evidence="4" id="KW-1185">Reference proteome</keyword>
<dbReference type="SUPFAM" id="SSF50969">
    <property type="entry name" value="YVTN repeat-like/Quinoprotein amine dehydrogenase"/>
    <property type="match status" value="1"/>
</dbReference>
<evidence type="ECO:0000313" key="4">
    <source>
        <dbReference type="Proteomes" id="UP000193986"/>
    </source>
</evidence>
<dbReference type="InterPro" id="IPR001680">
    <property type="entry name" value="WD40_rpt"/>
</dbReference>
<dbReference type="Pfam" id="PF00400">
    <property type="entry name" value="WD40"/>
    <property type="match status" value="1"/>
</dbReference>
<dbReference type="SUPFAM" id="SSF52540">
    <property type="entry name" value="P-loop containing nucleoside triphosphate hydrolases"/>
    <property type="match status" value="1"/>
</dbReference>
<protein>
    <submittedName>
        <fullName evidence="3">Putative actin cross-linking</fullName>
    </submittedName>
</protein>